<proteinExistence type="predicted"/>
<keyword evidence="1" id="KW-0812">Transmembrane</keyword>
<feature type="transmembrane region" description="Helical" evidence="1">
    <location>
        <begin position="53"/>
        <end position="72"/>
    </location>
</feature>
<keyword evidence="1" id="KW-0472">Membrane</keyword>
<gene>
    <name evidence="2" type="ORF">OXD698_LOCUS51835</name>
</gene>
<accession>A0A820PSH6</accession>
<name>A0A820PSH6_9BILA</name>
<evidence type="ECO:0000313" key="3">
    <source>
        <dbReference type="Proteomes" id="UP000663844"/>
    </source>
</evidence>
<evidence type="ECO:0000256" key="1">
    <source>
        <dbReference type="SAM" id="Phobius"/>
    </source>
</evidence>
<keyword evidence="1" id="KW-1133">Transmembrane helix</keyword>
<evidence type="ECO:0000313" key="2">
    <source>
        <dbReference type="EMBL" id="CAF4407664.1"/>
    </source>
</evidence>
<dbReference type="PANTHER" id="PTHR38337:SF1">
    <property type="entry name" value="GUSTATORY RECEPTOR"/>
    <property type="match status" value="1"/>
</dbReference>
<organism evidence="2 3">
    <name type="scientific">Adineta steineri</name>
    <dbReference type="NCBI Taxonomy" id="433720"/>
    <lineage>
        <taxon>Eukaryota</taxon>
        <taxon>Metazoa</taxon>
        <taxon>Spiralia</taxon>
        <taxon>Gnathifera</taxon>
        <taxon>Rotifera</taxon>
        <taxon>Eurotatoria</taxon>
        <taxon>Bdelloidea</taxon>
        <taxon>Adinetida</taxon>
        <taxon>Adinetidae</taxon>
        <taxon>Adineta</taxon>
    </lineage>
</organism>
<dbReference type="PANTHER" id="PTHR38337">
    <property type="entry name" value="AGAP010540-PA"/>
    <property type="match status" value="1"/>
</dbReference>
<comment type="caution">
    <text evidence="2">The sequence shown here is derived from an EMBL/GenBank/DDBJ whole genome shotgun (WGS) entry which is preliminary data.</text>
</comment>
<dbReference type="AlphaFoldDB" id="A0A820PSH6"/>
<sequence>ISDLDNSCPHQTTGSLMRCKKQILHPFRNLLCLIGWRPFGVDSLKRSSILMRIFNIIYPLFILILLLFNYTYEIIVCQGKLNVVTDTK</sequence>
<dbReference type="Proteomes" id="UP000663844">
    <property type="component" value="Unassembled WGS sequence"/>
</dbReference>
<reference evidence="2" key="1">
    <citation type="submission" date="2021-02" db="EMBL/GenBank/DDBJ databases">
        <authorList>
            <person name="Nowell W R."/>
        </authorList>
    </citation>
    <scope>NUCLEOTIDE SEQUENCE</scope>
</reference>
<feature type="non-terminal residue" evidence="2">
    <location>
        <position position="88"/>
    </location>
</feature>
<feature type="non-terminal residue" evidence="2">
    <location>
        <position position="1"/>
    </location>
</feature>
<dbReference type="EMBL" id="CAJOAZ010027185">
    <property type="protein sequence ID" value="CAF4407664.1"/>
    <property type="molecule type" value="Genomic_DNA"/>
</dbReference>
<protein>
    <submittedName>
        <fullName evidence="2">Uncharacterized protein</fullName>
    </submittedName>
</protein>